<evidence type="ECO:0000313" key="2">
    <source>
        <dbReference type="Proteomes" id="UP001163203"/>
    </source>
</evidence>
<reference evidence="1" key="1">
    <citation type="submission" date="2022-11" db="EMBL/GenBank/DDBJ databases">
        <authorList>
            <person name="Mo P."/>
        </authorList>
    </citation>
    <scope>NUCLEOTIDE SEQUENCE</scope>
    <source>
        <strain evidence="1">HUAS 11-8</strain>
    </source>
</reference>
<accession>A0ABY7B2M3</accession>
<proteinExistence type="predicted"/>
<dbReference type="EMBL" id="CP113836">
    <property type="protein sequence ID" value="WAL65694.1"/>
    <property type="molecule type" value="Genomic_DNA"/>
</dbReference>
<dbReference type="Proteomes" id="UP001163203">
    <property type="component" value="Chromosome"/>
</dbReference>
<evidence type="ECO:0000313" key="1">
    <source>
        <dbReference type="EMBL" id="WAL65694.1"/>
    </source>
</evidence>
<sequence length="49" mass="5597">MTTIAAKFRARRSEYRTRRALNQAIEEAATPTMRQELIAIAQAHRAGLR</sequence>
<protein>
    <submittedName>
        <fullName evidence="1">Uncharacterized protein</fullName>
    </submittedName>
</protein>
<gene>
    <name evidence="1" type="ORF">ORV05_33300</name>
</gene>
<name>A0ABY7B2M3_9PSEU</name>
<organism evidence="1 2">
    <name type="scientific">Amycolatopsis cynarae</name>
    <dbReference type="NCBI Taxonomy" id="2995223"/>
    <lineage>
        <taxon>Bacteria</taxon>
        <taxon>Bacillati</taxon>
        <taxon>Actinomycetota</taxon>
        <taxon>Actinomycetes</taxon>
        <taxon>Pseudonocardiales</taxon>
        <taxon>Pseudonocardiaceae</taxon>
        <taxon>Amycolatopsis</taxon>
    </lineage>
</organism>
<dbReference type="RefSeq" id="WP_186382548.1">
    <property type="nucleotide sequence ID" value="NZ_CP113836.1"/>
</dbReference>
<keyword evidence="2" id="KW-1185">Reference proteome</keyword>